<name>A0ACD3ALK3_9AGAR</name>
<accession>A0ACD3ALK3</accession>
<proteinExistence type="predicted"/>
<gene>
    <name evidence="1" type="ORF">BDN72DRAFT_880275</name>
</gene>
<sequence>MIANAEQLFDYAVGILNLCTFICSILSFMQTRSPSTLFASLKVLKEEIDFLKGQDTSEEASNLHSRPACDVLAMLNQLGVLSWFDCLYTSLRQEVYQTQADGAVAEFRASFGMRSLAARIMKATSDAKLLRARLTISLDETRIVVASGRVSEKDTDSIATLNGDPESSWSSLFKRHVHFSFLQRRGDRATEDQFEEKADHRSSADMA</sequence>
<protein>
    <submittedName>
        <fullName evidence="1">Uncharacterized protein</fullName>
    </submittedName>
</protein>
<evidence type="ECO:0000313" key="1">
    <source>
        <dbReference type="EMBL" id="TFK66477.1"/>
    </source>
</evidence>
<dbReference type="EMBL" id="ML208404">
    <property type="protein sequence ID" value="TFK66477.1"/>
    <property type="molecule type" value="Genomic_DNA"/>
</dbReference>
<evidence type="ECO:0000313" key="2">
    <source>
        <dbReference type="Proteomes" id="UP000308600"/>
    </source>
</evidence>
<keyword evidence="2" id="KW-1185">Reference proteome</keyword>
<dbReference type="Proteomes" id="UP000308600">
    <property type="component" value="Unassembled WGS sequence"/>
</dbReference>
<reference evidence="1 2" key="1">
    <citation type="journal article" date="2019" name="Nat. Ecol. Evol.">
        <title>Megaphylogeny resolves global patterns of mushroom evolution.</title>
        <authorList>
            <person name="Varga T."/>
            <person name="Krizsan K."/>
            <person name="Foldi C."/>
            <person name="Dima B."/>
            <person name="Sanchez-Garcia M."/>
            <person name="Sanchez-Ramirez S."/>
            <person name="Szollosi G.J."/>
            <person name="Szarkandi J.G."/>
            <person name="Papp V."/>
            <person name="Albert L."/>
            <person name="Andreopoulos W."/>
            <person name="Angelini C."/>
            <person name="Antonin V."/>
            <person name="Barry K.W."/>
            <person name="Bougher N.L."/>
            <person name="Buchanan P."/>
            <person name="Buyck B."/>
            <person name="Bense V."/>
            <person name="Catcheside P."/>
            <person name="Chovatia M."/>
            <person name="Cooper J."/>
            <person name="Damon W."/>
            <person name="Desjardin D."/>
            <person name="Finy P."/>
            <person name="Geml J."/>
            <person name="Haridas S."/>
            <person name="Hughes K."/>
            <person name="Justo A."/>
            <person name="Karasinski D."/>
            <person name="Kautmanova I."/>
            <person name="Kiss B."/>
            <person name="Kocsube S."/>
            <person name="Kotiranta H."/>
            <person name="LaButti K.M."/>
            <person name="Lechner B.E."/>
            <person name="Liimatainen K."/>
            <person name="Lipzen A."/>
            <person name="Lukacs Z."/>
            <person name="Mihaltcheva S."/>
            <person name="Morgado L.N."/>
            <person name="Niskanen T."/>
            <person name="Noordeloos M.E."/>
            <person name="Ohm R.A."/>
            <person name="Ortiz-Santana B."/>
            <person name="Ovrebo C."/>
            <person name="Racz N."/>
            <person name="Riley R."/>
            <person name="Savchenko A."/>
            <person name="Shiryaev A."/>
            <person name="Soop K."/>
            <person name="Spirin V."/>
            <person name="Szebenyi C."/>
            <person name="Tomsovsky M."/>
            <person name="Tulloss R.E."/>
            <person name="Uehling J."/>
            <person name="Grigoriev I.V."/>
            <person name="Vagvolgyi C."/>
            <person name="Papp T."/>
            <person name="Martin F.M."/>
            <person name="Miettinen O."/>
            <person name="Hibbett D.S."/>
            <person name="Nagy L.G."/>
        </authorList>
    </citation>
    <scope>NUCLEOTIDE SEQUENCE [LARGE SCALE GENOMIC DNA]</scope>
    <source>
        <strain evidence="1 2">NL-1719</strain>
    </source>
</reference>
<organism evidence="1 2">
    <name type="scientific">Pluteus cervinus</name>
    <dbReference type="NCBI Taxonomy" id="181527"/>
    <lineage>
        <taxon>Eukaryota</taxon>
        <taxon>Fungi</taxon>
        <taxon>Dikarya</taxon>
        <taxon>Basidiomycota</taxon>
        <taxon>Agaricomycotina</taxon>
        <taxon>Agaricomycetes</taxon>
        <taxon>Agaricomycetidae</taxon>
        <taxon>Agaricales</taxon>
        <taxon>Pluteineae</taxon>
        <taxon>Pluteaceae</taxon>
        <taxon>Pluteus</taxon>
    </lineage>
</organism>